<dbReference type="GO" id="GO:0006355">
    <property type="term" value="P:regulation of DNA-templated transcription"/>
    <property type="evidence" value="ECO:0007669"/>
    <property type="project" value="InterPro"/>
</dbReference>
<dbReference type="AlphaFoldDB" id="A0A0H5Q4X8"/>
<dbReference type="InterPro" id="IPR013321">
    <property type="entry name" value="Arc_rbn_hlx_hlx"/>
</dbReference>
<dbReference type="Gene3D" id="1.10.1220.10">
    <property type="entry name" value="Met repressor-like"/>
    <property type="match status" value="1"/>
</dbReference>
<dbReference type="PANTHER" id="PTHR40688:SF2">
    <property type="entry name" value="RIBBON-HELIX-HELIX PROTEIN COPG DOMAIN-CONTAINING PROTEIN"/>
    <property type="match status" value="1"/>
</dbReference>
<dbReference type="InterPro" id="IPR010985">
    <property type="entry name" value="Ribbon_hlx_hlx"/>
</dbReference>
<keyword evidence="2" id="KW-0614">Plasmid</keyword>
<organism evidence="2">
    <name type="scientific">uncultured prokaryote</name>
    <dbReference type="NCBI Taxonomy" id="198431"/>
    <lineage>
        <taxon>unclassified sequences</taxon>
        <taxon>environmental samples</taxon>
    </lineage>
</organism>
<sequence>MATQISIRTNPELIGKFNAVAEATGRSRSYLIKQAMEEYITREAWQVAEIREALKEADAGEFVPDAEMQAFWKRWTE</sequence>
<dbReference type="CDD" id="cd22233">
    <property type="entry name" value="RHH_CopAso-like"/>
    <property type="match status" value="1"/>
</dbReference>
<reference evidence="2" key="1">
    <citation type="submission" date="2015-06" db="EMBL/GenBank/DDBJ databases">
        <authorList>
            <person name="Joergensen T."/>
        </authorList>
    </citation>
    <scope>NUCLEOTIDE SEQUENCE</scope>
    <source>
        <plasmid evidence="2">pRGFK1115</plasmid>
    </source>
</reference>
<evidence type="ECO:0000313" key="2">
    <source>
        <dbReference type="EMBL" id="CRY96505.1"/>
    </source>
</evidence>
<feature type="domain" description="Ribbon-helix-helix protein CopG" evidence="1">
    <location>
        <begin position="4"/>
        <end position="43"/>
    </location>
</feature>
<accession>A0A0H5Q4X8</accession>
<proteinExistence type="predicted"/>
<geneLocation type="plasmid" evidence="2">
    <name>pRGFK1115</name>
</geneLocation>
<reference evidence="2" key="2">
    <citation type="submission" date="2015-07" db="EMBL/GenBank/DDBJ databases">
        <title>Plasmids, circular viruses and viroids from rat gut.</title>
        <authorList>
            <person name="Jorgensen T.J."/>
            <person name="Hansen M.A."/>
            <person name="Xu Z."/>
            <person name="Tabak M.A."/>
            <person name="Sorensen S.J."/>
            <person name="Hansen L.H."/>
        </authorList>
    </citation>
    <scope>NUCLEOTIDE SEQUENCE</scope>
    <source>
        <plasmid evidence="2">pRGFK1115</plasmid>
    </source>
</reference>
<dbReference type="EMBL" id="LN853696">
    <property type="protein sequence ID" value="CRY96505.1"/>
    <property type="molecule type" value="Genomic_DNA"/>
</dbReference>
<dbReference type="Pfam" id="PF01402">
    <property type="entry name" value="RHH_1"/>
    <property type="match status" value="1"/>
</dbReference>
<protein>
    <recommendedName>
        <fullName evidence="1">Ribbon-helix-helix protein CopG domain-containing protein</fullName>
    </recommendedName>
</protein>
<dbReference type="SUPFAM" id="SSF47598">
    <property type="entry name" value="Ribbon-helix-helix"/>
    <property type="match status" value="1"/>
</dbReference>
<name>A0A0H5Q4X8_9ZZZZ</name>
<dbReference type="PANTHER" id="PTHR40688">
    <property type="match status" value="1"/>
</dbReference>
<dbReference type="InterPro" id="IPR002145">
    <property type="entry name" value="CopG"/>
</dbReference>
<evidence type="ECO:0000259" key="1">
    <source>
        <dbReference type="Pfam" id="PF01402"/>
    </source>
</evidence>
<dbReference type="InterPro" id="IPR052991">
    <property type="entry name" value="Non-func_TypeII_TA_Antitoxin"/>
</dbReference>